<gene>
    <name evidence="4" type="ORF">SAMN05216559_1059</name>
</gene>
<dbReference type="CDD" id="cd00143">
    <property type="entry name" value="PP2Cc"/>
    <property type="match status" value="1"/>
</dbReference>
<dbReference type="InterPro" id="IPR036457">
    <property type="entry name" value="PPM-type-like_dom_sf"/>
</dbReference>
<name>A0A1I6KMJ2_9EURY</name>
<dbReference type="Pfam" id="PF00498">
    <property type="entry name" value="FHA"/>
    <property type="match status" value="1"/>
</dbReference>
<dbReference type="InterPro" id="IPR008984">
    <property type="entry name" value="SMAD_FHA_dom_sf"/>
</dbReference>
<dbReference type="PROSITE" id="PS51746">
    <property type="entry name" value="PPM_2"/>
    <property type="match status" value="1"/>
</dbReference>
<keyword evidence="5" id="KW-1185">Reference proteome</keyword>
<dbReference type="STRING" id="767519.SAMN05216559_1059"/>
<evidence type="ECO:0000256" key="1">
    <source>
        <dbReference type="SAM" id="MobiDB-lite"/>
    </source>
</evidence>
<evidence type="ECO:0000259" key="2">
    <source>
        <dbReference type="PROSITE" id="PS50006"/>
    </source>
</evidence>
<feature type="compositionally biased region" description="Polar residues" evidence="1">
    <location>
        <begin position="379"/>
        <end position="390"/>
    </location>
</feature>
<dbReference type="RefSeq" id="WP_089814548.1">
    <property type="nucleotide sequence ID" value="NZ_FOZK01000001.1"/>
</dbReference>
<dbReference type="InterPro" id="IPR001932">
    <property type="entry name" value="PPM-type_phosphatase-like_dom"/>
</dbReference>
<sequence>MEHASSVDVGARKRGSGGINEDSVATTVLENHHRETGRSVGVFVLADGVGGEASGDVASFLVTSIVRKRLTERLQGSATDVLERFGIDAYPADPPTVDEDPRAVLSEGRIRSAIKDGVDAAHRKIQEYASAIGGQPATTVVVAVYADGKLHYGWVGDSRLYVVNTKRGTIRQLTEDHAVTNVRLKRGEIEDEAYARVHEDATAITNAVGGSSAGKPSVDVEFGTTDVFREDVIMLTSDGLVDAYPDVRPLRREYERAEDTDPVCEKIRDTLVTEDEIMELVLGAEDLHGAVTDLVAFANERGGKDNISITLARDPNARPTPESMVSRAETVIEPADDGSEGYDGSDDSDGNDSTQADASSDGPEPGGSAGDDSPDPPASASTGQETNATGATDAEPDGTGSTGESDDPESAADPDASGSQAHDVDVVSLGSGSPSAALAVPSEGTVYEIAADTTVGRGGESDQDPDLALDVATDAHVEPVHARITFDESGQEWQITDRSSSGTHVEVGDGEWLLLLSEEGLERHRESGFDPDAATERSIEQSTALEEGAAFVVEDPREDDAITCRFFTSVELARERLADGSVREAGFERFVL</sequence>
<dbReference type="Gene3D" id="3.60.40.10">
    <property type="entry name" value="PPM-type phosphatase domain"/>
    <property type="match status" value="1"/>
</dbReference>
<dbReference type="Proteomes" id="UP000199062">
    <property type="component" value="Unassembled WGS sequence"/>
</dbReference>
<dbReference type="Pfam" id="PF13672">
    <property type="entry name" value="PP2C_2"/>
    <property type="match status" value="1"/>
</dbReference>
<dbReference type="Gene3D" id="2.60.200.20">
    <property type="match status" value="1"/>
</dbReference>
<evidence type="ECO:0000259" key="3">
    <source>
        <dbReference type="PROSITE" id="PS51746"/>
    </source>
</evidence>
<feature type="compositionally biased region" description="Low complexity" evidence="1">
    <location>
        <begin position="426"/>
        <end position="436"/>
    </location>
</feature>
<feature type="region of interest" description="Disordered" evidence="1">
    <location>
        <begin position="308"/>
        <end position="436"/>
    </location>
</feature>
<reference evidence="4 5" key="1">
    <citation type="submission" date="2016-10" db="EMBL/GenBank/DDBJ databases">
        <authorList>
            <person name="de Groot N.N."/>
        </authorList>
    </citation>
    <scope>NUCLEOTIDE SEQUENCE [LARGE SCALE GENOMIC DNA]</scope>
    <source>
        <strain evidence="4 5">CGMCC 1.10457</strain>
    </source>
</reference>
<dbReference type="SMART" id="SM00331">
    <property type="entry name" value="PP2C_SIG"/>
    <property type="match status" value="1"/>
</dbReference>
<dbReference type="CDD" id="cd00060">
    <property type="entry name" value="FHA"/>
    <property type="match status" value="1"/>
</dbReference>
<organism evidence="4 5">
    <name type="scientific">Halomicrobium zhouii</name>
    <dbReference type="NCBI Taxonomy" id="767519"/>
    <lineage>
        <taxon>Archaea</taxon>
        <taxon>Methanobacteriati</taxon>
        <taxon>Methanobacteriota</taxon>
        <taxon>Stenosarchaea group</taxon>
        <taxon>Halobacteria</taxon>
        <taxon>Halobacteriales</taxon>
        <taxon>Haloarculaceae</taxon>
        <taxon>Halomicrobium</taxon>
    </lineage>
</organism>
<dbReference type="OrthoDB" id="198002at2157"/>
<proteinExistence type="predicted"/>
<feature type="compositionally biased region" description="Acidic residues" evidence="1">
    <location>
        <begin position="334"/>
        <end position="350"/>
    </location>
</feature>
<dbReference type="SMART" id="SM00332">
    <property type="entry name" value="PP2Cc"/>
    <property type="match status" value="1"/>
</dbReference>
<feature type="domain" description="FHA" evidence="2">
    <location>
        <begin position="453"/>
        <end position="506"/>
    </location>
</feature>
<dbReference type="EMBL" id="FOZK01000001">
    <property type="protein sequence ID" value="SFR92374.1"/>
    <property type="molecule type" value="Genomic_DNA"/>
</dbReference>
<feature type="region of interest" description="Disordered" evidence="1">
    <location>
        <begin position="1"/>
        <end position="22"/>
    </location>
</feature>
<evidence type="ECO:0000313" key="5">
    <source>
        <dbReference type="Proteomes" id="UP000199062"/>
    </source>
</evidence>
<dbReference type="SUPFAM" id="SSF81606">
    <property type="entry name" value="PP2C-like"/>
    <property type="match status" value="1"/>
</dbReference>
<feature type="domain" description="PPM-type phosphatase" evidence="3">
    <location>
        <begin position="16"/>
        <end position="314"/>
    </location>
</feature>
<protein>
    <submittedName>
        <fullName evidence="4">Serine/threonine protein phosphatase PrpC</fullName>
    </submittedName>
</protein>
<dbReference type="AlphaFoldDB" id="A0A1I6KMJ2"/>
<evidence type="ECO:0000313" key="4">
    <source>
        <dbReference type="EMBL" id="SFR92374.1"/>
    </source>
</evidence>
<dbReference type="InterPro" id="IPR000253">
    <property type="entry name" value="FHA_dom"/>
</dbReference>
<dbReference type="SUPFAM" id="SSF49879">
    <property type="entry name" value="SMAD/FHA domain"/>
    <property type="match status" value="1"/>
</dbReference>
<accession>A0A1I6KMJ2</accession>
<dbReference type="PROSITE" id="PS50006">
    <property type="entry name" value="FHA_DOMAIN"/>
    <property type="match status" value="1"/>
</dbReference>